<keyword evidence="14" id="KW-1185">Reference proteome</keyword>
<reference evidence="14" key="1">
    <citation type="submission" date="2013-08" db="EMBL/GenBank/DDBJ databases">
        <title>Intrasporangium oryzae NRRL B-24470.</title>
        <authorList>
            <person name="Liu H."/>
            <person name="Wang G."/>
        </authorList>
    </citation>
    <scope>NUCLEOTIDE SEQUENCE [LARGE SCALE GENOMIC DNA]</scope>
    <source>
        <strain evidence="14">Q5-1</strain>
    </source>
</reference>
<dbReference type="InterPro" id="IPR036097">
    <property type="entry name" value="HisK_dim/P_sf"/>
</dbReference>
<evidence type="ECO:0000313" key="13">
    <source>
        <dbReference type="EMBL" id="EWT07005.1"/>
    </source>
</evidence>
<dbReference type="CDD" id="cd00075">
    <property type="entry name" value="HATPase"/>
    <property type="match status" value="1"/>
</dbReference>
<evidence type="ECO:0000256" key="3">
    <source>
        <dbReference type="ARBA" id="ARBA00012438"/>
    </source>
</evidence>
<accession>W9GLQ9</accession>
<protein>
    <recommendedName>
        <fullName evidence="3">histidine kinase</fullName>
        <ecNumber evidence="3">2.7.13.3</ecNumber>
    </recommendedName>
</protein>
<keyword evidence="4" id="KW-0597">Phosphoprotein</keyword>
<dbReference type="PROSITE" id="PS50885">
    <property type="entry name" value="HAMP"/>
    <property type="match status" value="1"/>
</dbReference>
<keyword evidence="7" id="KW-0418">Kinase</keyword>
<dbReference type="SMART" id="SM00304">
    <property type="entry name" value="HAMP"/>
    <property type="match status" value="1"/>
</dbReference>
<evidence type="ECO:0000256" key="6">
    <source>
        <dbReference type="ARBA" id="ARBA00022692"/>
    </source>
</evidence>
<dbReference type="GO" id="GO:0005886">
    <property type="term" value="C:plasma membrane"/>
    <property type="evidence" value="ECO:0007669"/>
    <property type="project" value="UniProtKB-SubCell"/>
</dbReference>
<dbReference type="InterPro" id="IPR005467">
    <property type="entry name" value="His_kinase_dom"/>
</dbReference>
<keyword evidence="9" id="KW-0902">Two-component regulatory system</keyword>
<evidence type="ECO:0000256" key="10">
    <source>
        <dbReference type="SAM" id="Phobius"/>
    </source>
</evidence>
<dbReference type="SMART" id="SM00388">
    <property type="entry name" value="HisKA"/>
    <property type="match status" value="1"/>
</dbReference>
<dbReference type="PANTHER" id="PTHR43711:SF1">
    <property type="entry name" value="HISTIDINE KINASE 1"/>
    <property type="match status" value="1"/>
</dbReference>
<dbReference type="InterPro" id="IPR003660">
    <property type="entry name" value="HAMP_dom"/>
</dbReference>
<dbReference type="Gene3D" id="6.10.340.10">
    <property type="match status" value="1"/>
</dbReference>
<dbReference type="GO" id="GO:0000155">
    <property type="term" value="F:phosphorelay sensor kinase activity"/>
    <property type="evidence" value="ECO:0007669"/>
    <property type="project" value="InterPro"/>
</dbReference>
<dbReference type="SUPFAM" id="SSF158472">
    <property type="entry name" value="HAMP domain-like"/>
    <property type="match status" value="1"/>
</dbReference>
<dbReference type="PROSITE" id="PS50109">
    <property type="entry name" value="HIS_KIN"/>
    <property type="match status" value="1"/>
</dbReference>
<proteinExistence type="predicted"/>
<keyword evidence="5" id="KW-0808">Transferase</keyword>
<dbReference type="EC" id="2.7.13.3" evidence="3"/>
<dbReference type="Gene3D" id="1.10.287.130">
    <property type="match status" value="1"/>
</dbReference>
<dbReference type="Gene3D" id="3.30.565.10">
    <property type="entry name" value="Histidine kinase-like ATPase, C-terminal domain"/>
    <property type="match status" value="1"/>
</dbReference>
<evidence type="ECO:0000256" key="4">
    <source>
        <dbReference type="ARBA" id="ARBA00022553"/>
    </source>
</evidence>
<comment type="caution">
    <text evidence="13">The sequence shown here is derived from an EMBL/GenBank/DDBJ whole genome shotgun (WGS) entry which is preliminary data.</text>
</comment>
<dbReference type="FunFam" id="3.30.565.10:FF:000006">
    <property type="entry name" value="Sensor histidine kinase WalK"/>
    <property type="match status" value="1"/>
</dbReference>
<dbReference type="InterPro" id="IPR003661">
    <property type="entry name" value="HisK_dim/P_dom"/>
</dbReference>
<feature type="transmembrane region" description="Helical" evidence="10">
    <location>
        <begin position="67"/>
        <end position="88"/>
    </location>
</feature>
<dbReference type="InterPro" id="IPR003594">
    <property type="entry name" value="HATPase_dom"/>
</dbReference>
<dbReference type="PANTHER" id="PTHR43711">
    <property type="entry name" value="TWO-COMPONENT HISTIDINE KINASE"/>
    <property type="match status" value="1"/>
</dbReference>
<dbReference type="SUPFAM" id="SSF55874">
    <property type="entry name" value="ATPase domain of HSP90 chaperone/DNA topoisomerase II/histidine kinase"/>
    <property type="match status" value="1"/>
</dbReference>
<feature type="domain" description="HAMP" evidence="12">
    <location>
        <begin position="88"/>
        <end position="140"/>
    </location>
</feature>
<gene>
    <name evidence="13" type="ORF">N864_13695</name>
</gene>
<comment type="subcellular location">
    <subcellularLocation>
        <location evidence="2">Cell membrane</location>
    </subcellularLocation>
</comment>
<evidence type="ECO:0000256" key="9">
    <source>
        <dbReference type="ARBA" id="ARBA00023012"/>
    </source>
</evidence>
<dbReference type="CDD" id="cd06225">
    <property type="entry name" value="HAMP"/>
    <property type="match status" value="1"/>
</dbReference>
<evidence type="ECO:0000259" key="11">
    <source>
        <dbReference type="PROSITE" id="PS50109"/>
    </source>
</evidence>
<dbReference type="Pfam" id="PF00672">
    <property type="entry name" value="HAMP"/>
    <property type="match status" value="1"/>
</dbReference>
<keyword evidence="6 10" id="KW-0812">Transmembrane</keyword>
<organism evidence="13 14">
    <name type="scientific">Intrasporangium chromatireducens Q5-1</name>
    <dbReference type="NCBI Taxonomy" id="584657"/>
    <lineage>
        <taxon>Bacteria</taxon>
        <taxon>Bacillati</taxon>
        <taxon>Actinomycetota</taxon>
        <taxon>Actinomycetes</taxon>
        <taxon>Micrococcales</taxon>
        <taxon>Intrasporangiaceae</taxon>
        <taxon>Intrasporangium</taxon>
    </lineage>
</organism>
<dbReference type="SMART" id="SM00387">
    <property type="entry name" value="HATPase_c"/>
    <property type="match status" value="1"/>
</dbReference>
<evidence type="ECO:0000256" key="7">
    <source>
        <dbReference type="ARBA" id="ARBA00022777"/>
    </source>
</evidence>
<feature type="domain" description="Histidine kinase" evidence="11">
    <location>
        <begin position="148"/>
        <end position="369"/>
    </location>
</feature>
<keyword evidence="8 10" id="KW-1133">Transmembrane helix</keyword>
<evidence type="ECO:0000313" key="14">
    <source>
        <dbReference type="Proteomes" id="UP000019494"/>
    </source>
</evidence>
<evidence type="ECO:0000259" key="12">
    <source>
        <dbReference type="PROSITE" id="PS50885"/>
    </source>
</evidence>
<sequence>MTRLDLRLVVSHLLVAVVGGATTYLLVRGLAPNLFEQQTHMGAGGMPGGMGPGQTLRAQFISAVNSALVIGVLAGLLTAGVFGAIAAYRLTRPLDALGAATRAIARGHYAVEIPQPGTLELDALADDVRVLAGTLRETETRRTRLLGEVAHEMRTPLTVLDGYLEGMIDGVLPTDPETLAQMTAETRRLRRLAEDLSSLSRAEEGRLELSRQLADLRDVVTSAVVRLGTQAEDSAVDLTVTAGDRTVPVTVDPDRIAQVVTNLVGNALRATSPGGRVSVAVDLAGGRAVTTVHDTGEGIAAADLERIFERFYRVSGRRRPPGQRTSDGGSGIGLTISRRIAEAHGGTLTATSPGPGQGATFTLTLPLTSAPAG</sequence>
<dbReference type="InterPro" id="IPR004358">
    <property type="entry name" value="Sig_transdc_His_kin-like_C"/>
</dbReference>
<comment type="catalytic activity">
    <reaction evidence="1">
        <text>ATP + protein L-histidine = ADP + protein N-phospho-L-histidine.</text>
        <dbReference type="EC" id="2.7.13.3"/>
    </reaction>
</comment>
<evidence type="ECO:0000256" key="2">
    <source>
        <dbReference type="ARBA" id="ARBA00004236"/>
    </source>
</evidence>
<evidence type="ECO:0000256" key="8">
    <source>
        <dbReference type="ARBA" id="ARBA00022989"/>
    </source>
</evidence>
<dbReference type="Pfam" id="PF02518">
    <property type="entry name" value="HATPase_c"/>
    <property type="match status" value="1"/>
</dbReference>
<dbReference type="InterPro" id="IPR036890">
    <property type="entry name" value="HATPase_C_sf"/>
</dbReference>
<dbReference type="Proteomes" id="UP000019494">
    <property type="component" value="Unassembled WGS sequence"/>
</dbReference>
<dbReference type="EMBL" id="AWQS01000025">
    <property type="protein sequence ID" value="EWT07005.1"/>
    <property type="molecule type" value="Genomic_DNA"/>
</dbReference>
<evidence type="ECO:0000256" key="5">
    <source>
        <dbReference type="ARBA" id="ARBA00022679"/>
    </source>
</evidence>
<feature type="transmembrane region" description="Helical" evidence="10">
    <location>
        <begin position="6"/>
        <end position="27"/>
    </location>
</feature>
<dbReference type="PRINTS" id="PR00344">
    <property type="entry name" value="BCTRLSENSOR"/>
</dbReference>
<evidence type="ECO:0000256" key="1">
    <source>
        <dbReference type="ARBA" id="ARBA00000085"/>
    </source>
</evidence>
<dbReference type="AlphaFoldDB" id="W9GLQ9"/>
<dbReference type="CDD" id="cd00082">
    <property type="entry name" value="HisKA"/>
    <property type="match status" value="1"/>
</dbReference>
<name>W9GLQ9_9MICO</name>
<dbReference type="PATRIC" id="fig|584657.3.peg.1059"/>
<dbReference type="Pfam" id="PF00512">
    <property type="entry name" value="HisKA"/>
    <property type="match status" value="1"/>
</dbReference>
<dbReference type="SUPFAM" id="SSF47384">
    <property type="entry name" value="Homodimeric domain of signal transducing histidine kinase"/>
    <property type="match status" value="1"/>
</dbReference>
<keyword evidence="10" id="KW-0472">Membrane</keyword>
<dbReference type="InterPro" id="IPR050736">
    <property type="entry name" value="Sensor_HK_Regulatory"/>
</dbReference>